<evidence type="ECO:0000256" key="1">
    <source>
        <dbReference type="ARBA" id="ARBA00009199"/>
    </source>
</evidence>
<evidence type="ECO:0000313" key="4">
    <source>
        <dbReference type="Proteomes" id="UP000666240"/>
    </source>
</evidence>
<dbReference type="SUPFAM" id="SSF75304">
    <property type="entry name" value="Amidase signature (AS) enzymes"/>
    <property type="match status" value="1"/>
</dbReference>
<sequence length="459" mass="47811">MTEIADLSAVELSKQIQAKVLSPVEVTEAILTRIDQRTDLNAFITVCADKARAEAKAAEGKVMQGGELPPLLGIPYSVKDLVNTAGVRTTMGSKLFENNVPKEDGVAVARARAAGAILVGKTTTPEFGHVQSATSPLFGRTLNPIDPTATPGASSAGAAVAVAAGMGPIALGTDGGGSIRIPAACCGVIGFKATLGVIPHLQLPDLFGANSYVGPMARTVADVALLFKAIAGPDARDPYGQPASQLHGASDVSLKGLRVAFIANGGARVEREVAAVTGRAVEKIAGEGALVEEAEIDFKSYEPVFLTMLRVGLAARAGPAVKGREHLVAKSLVDTIAVGETYSGVALSQATNARTVLFQEFQQLFERFDVIVSPTLTAPPLPIAVDATGDIMIDGHNEGTVRGAWYPFTYPQNLTGHPAISIPSGRTARGLPVGLHICAPWYRDWALLRIAAEVEQVLT</sequence>
<dbReference type="Proteomes" id="UP000666240">
    <property type="component" value="Unassembled WGS sequence"/>
</dbReference>
<accession>A0A8J7UH27</accession>
<dbReference type="Gene3D" id="3.90.1300.10">
    <property type="entry name" value="Amidase signature (AS) domain"/>
    <property type="match status" value="1"/>
</dbReference>
<proteinExistence type="inferred from homology"/>
<keyword evidence="4" id="KW-1185">Reference proteome</keyword>
<organism evidence="3 4">
    <name type="scientific">Tianweitania sediminis</name>
    <dbReference type="NCBI Taxonomy" id="1502156"/>
    <lineage>
        <taxon>Bacteria</taxon>
        <taxon>Pseudomonadati</taxon>
        <taxon>Pseudomonadota</taxon>
        <taxon>Alphaproteobacteria</taxon>
        <taxon>Hyphomicrobiales</taxon>
        <taxon>Phyllobacteriaceae</taxon>
        <taxon>Tianweitania</taxon>
    </lineage>
</organism>
<evidence type="ECO:0000259" key="2">
    <source>
        <dbReference type="Pfam" id="PF01425"/>
    </source>
</evidence>
<comment type="caution">
    <text evidence="3">The sequence shown here is derived from an EMBL/GenBank/DDBJ whole genome shotgun (WGS) entry which is preliminary data.</text>
</comment>
<dbReference type="InterPro" id="IPR000120">
    <property type="entry name" value="Amidase"/>
</dbReference>
<dbReference type="InterPro" id="IPR036928">
    <property type="entry name" value="AS_sf"/>
</dbReference>
<dbReference type="PANTHER" id="PTHR11895:SF7">
    <property type="entry name" value="GLUTAMYL-TRNA(GLN) AMIDOTRANSFERASE SUBUNIT A, MITOCHONDRIAL"/>
    <property type="match status" value="1"/>
</dbReference>
<dbReference type="RefSeq" id="WP_209333346.1">
    <property type="nucleotide sequence ID" value="NZ_JAGIYY010000001.1"/>
</dbReference>
<comment type="similarity">
    <text evidence="1">Belongs to the amidase family.</text>
</comment>
<dbReference type="AlphaFoldDB" id="A0A8J7UH27"/>
<gene>
    <name evidence="3" type="ORF">J5Y06_01520</name>
</gene>
<reference evidence="3" key="1">
    <citation type="submission" date="2021-03" db="EMBL/GenBank/DDBJ databases">
        <title>Genome sequencing and assembly of Tianweitania sediminis.</title>
        <authorList>
            <person name="Chhetri G."/>
        </authorList>
    </citation>
    <scope>NUCLEOTIDE SEQUENCE</scope>
    <source>
        <strain evidence="3">Z8</strain>
    </source>
</reference>
<name>A0A8J7UH27_9HYPH</name>
<dbReference type="InterPro" id="IPR023631">
    <property type="entry name" value="Amidase_dom"/>
</dbReference>
<dbReference type="PANTHER" id="PTHR11895">
    <property type="entry name" value="TRANSAMIDASE"/>
    <property type="match status" value="1"/>
</dbReference>
<evidence type="ECO:0000313" key="3">
    <source>
        <dbReference type="EMBL" id="MBP0437328.1"/>
    </source>
</evidence>
<dbReference type="Pfam" id="PF01425">
    <property type="entry name" value="Amidase"/>
    <property type="match status" value="1"/>
</dbReference>
<dbReference type="GO" id="GO:0003824">
    <property type="term" value="F:catalytic activity"/>
    <property type="evidence" value="ECO:0007669"/>
    <property type="project" value="InterPro"/>
</dbReference>
<feature type="domain" description="Amidase" evidence="2">
    <location>
        <begin position="25"/>
        <end position="448"/>
    </location>
</feature>
<protein>
    <submittedName>
        <fullName evidence="3">Amidase</fullName>
    </submittedName>
</protein>
<dbReference type="EMBL" id="JAGIYY010000001">
    <property type="protein sequence ID" value="MBP0437328.1"/>
    <property type="molecule type" value="Genomic_DNA"/>
</dbReference>